<proteinExistence type="inferred from homology"/>
<evidence type="ECO:0000256" key="7">
    <source>
        <dbReference type="ARBA" id="ARBA00023264"/>
    </source>
</evidence>
<dbReference type="Proteomes" id="UP000234681">
    <property type="component" value="Chromosome 10"/>
</dbReference>
<dbReference type="EMBL" id="CH473948">
    <property type="protein sequence ID" value="EDM06870.1"/>
    <property type="molecule type" value="Genomic_DNA"/>
</dbReference>
<evidence type="ECO:0000313" key="10">
    <source>
        <dbReference type="Proteomes" id="UP000234681"/>
    </source>
</evidence>
<keyword evidence="3" id="KW-0808">Transferase</keyword>
<dbReference type="SUPFAM" id="SSF52374">
    <property type="entry name" value="Nucleotidylyl transferase"/>
    <property type="match status" value="1"/>
</dbReference>
<dbReference type="InterPro" id="IPR014729">
    <property type="entry name" value="Rossmann-like_a/b/a_fold"/>
</dbReference>
<evidence type="ECO:0000313" key="11">
    <source>
        <dbReference type="RGD" id="619970"/>
    </source>
</evidence>
<sequence>MNLHERTLSVLACRYVSEVVIGAPYSVTAELLNHFKVDLVCHGKTEIVPDRDGSDPYEEPKRRGIFCQIDSGSDLTTDLIVQRIIKNRLEYEARNQKKEAKELAFLEALRQQEAQPRGETD</sequence>
<evidence type="ECO:0000256" key="3">
    <source>
        <dbReference type="ARBA" id="ARBA00022679"/>
    </source>
</evidence>
<dbReference type="GO" id="GO:0006646">
    <property type="term" value="P:phosphatidylethanolamine biosynthetic process"/>
    <property type="evidence" value="ECO:0007669"/>
    <property type="project" value="InterPro"/>
</dbReference>
<evidence type="ECO:0000256" key="4">
    <source>
        <dbReference type="ARBA" id="ARBA00022695"/>
    </source>
</evidence>
<accession>A6HLG5</accession>
<evidence type="ECO:0000313" key="9">
    <source>
        <dbReference type="EMBL" id="EDM06870.1"/>
    </source>
</evidence>
<comment type="pathway">
    <text evidence="8">Phospholipid metabolism.</text>
</comment>
<keyword evidence="4 9" id="KW-0548">Nucleotidyltransferase</keyword>
<evidence type="ECO:0000256" key="2">
    <source>
        <dbReference type="ARBA" id="ARBA00022516"/>
    </source>
</evidence>
<gene>
    <name evidence="9 11" type="primary">Pcyt2</name>
    <name evidence="9" type="ORF">rCG_33001</name>
</gene>
<name>A6HLG5_RAT</name>
<organism evidence="9 10">
    <name type="scientific">Rattus norvegicus</name>
    <name type="common">Rat</name>
    <dbReference type="NCBI Taxonomy" id="10116"/>
    <lineage>
        <taxon>Eukaryota</taxon>
        <taxon>Metazoa</taxon>
        <taxon>Chordata</taxon>
        <taxon>Craniata</taxon>
        <taxon>Vertebrata</taxon>
        <taxon>Euteleostomi</taxon>
        <taxon>Mammalia</taxon>
        <taxon>Eutheria</taxon>
        <taxon>Euarchontoglires</taxon>
        <taxon>Glires</taxon>
        <taxon>Rodentia</taxon>
        <taxon>Myomorpha</taxon>
        <taxon>Muroidea</taxon>
        <taxon>Muridae</taxon>
        <taxon>Murinae</taxon>
        <taxon>Rattus</taxon>
    </lineage>
</organism>
<dbReference type="PANTHER" id="PTHR45780">
    <property type="entry name" value="ETHANOLAMINE-PHOSPHATE CYTIDYLYLTRANSFERASE"/>
    <property type="match status" value="1"/>
</dbReference>
<keyword evidence="5" id="KW-0443">Lipid metabolism</keyword>
<comment type="similarity">
    <text evidence="1">Belongs to the cytidylyltransferase family.</text>
</comment>
<dbReference type="GO" id="GO:0004306">
    <property type="term" value="F:ethanolamine-phosphate cytidylyltransferase activity"/>
    <property type="evidence" value="ECO:0007669"/>
    <property type="project" value="InterPro"/>
</dbReference>
<keyword evidence="6" id="KW-0594">Phospholipid biosynthesis</keyword>
<evidence type="ECO:0000256" key="5">
    <source>
        <dbReference type="ARBA" id="ARBA00023098"/>
    </source>
</evidence>
<protein>
    <submittedName>
        <fullName evidence="9">Phosphate cytidylyltransferase 2, ethanolamine, isoform CRA_c</fullName>
    </submittedName>
</protein>
<dbReference type="AlphaFoldDB" id="A6HLG5"/>
<dbReference type="Gene3D" id="3.40.50.620">
    <property type="entry name" value="HUPs"/>
    <property type="match status" value="1"/>
</dbReference>
<keyword evidence="7" id="KW-1208">Phospholipid metabolism</keyword>
<dbReference type="PANTHER" id="PTHR45780:SF2">
    <property type="entry name" value="ETHANOLAMINE-PHOSPHATE CYTIDYLYLTRANSFERASE"/>
    <property type="match status" value="1"/>
</dbReference>
<dbReference type="InterPro" id="IPR044608">
    <property type="entry name" value="Ect1/PCYT2"/>
</dbReference>
<keyword evidence="2" id="KW-0444">Lipid biosynthesis</keyword>
<evidence type="ECO:0000256" key="8">
    <source>
        <dbReference type="ARBA" id="ARBA00025707"/>
    </source>
</evidence>
<dbReference type="RGD" id="619970">
    <property type="gene designation" value="Pcyt2"/>
</dbReference>
<evidence type="ECO:0000256" key="6">
    <source>
        <dbReference type="ARBA" id="ARBA00023209"/>
    </source>
</evidence>
<evidence type="ECO:0000256" key="1">
    <source>
        <dbReference type="ARBA" id="ARBA00010101"/>
    </source>
</evidence>
<reference evidence="9 10" key="1">
    <citation type="submission" date="2005-07" db="EMBL/GenBank/DDBJ databases">
        <authorList>
            <person name="Mural R.J."/>
            <person name="Li P.W."/>
            <person name="Adams M.D."/>
            <person name="Amanatides P.G."/>
            <person name="Baden-Tillson H."/>
            <person name="Barnstead M."/>
            <person name="Chin S.H."/>
            <person name="Dew I."/>
            <person name="Evans C.A."/>
            <person name="Ferriera S."/>
            <person name="Flanigan M."/>
            <person name="Fosler C."/>
            <person name="Glodek A."/>
            <person name="Gu Z."/>
            <person name="Holt R.A."/>
            <person name="Jennings D."/>
            <person name="Kraft C.L."/>
            <person name="Lu F."/>
            <person name="Nguyen T."/>
            <person name="Nusskern D.R."/>
            <person name="Pfannkoch C.M."/>
            <person name="Sitter C."/>
            <person name="Sutton G.G."/>
            <person name="Venter J.C."/>
            <person name="Wang Z."/>
            <person name="Woodage T."/>
            <person name="Zheng X.H."/>
            <person name="Zhong F."/>
        </authorList>
    </citation>
    <scope>NUCLEOTIDE SEQUENCE [LARGE SCALE GENOMIC DNA]</scope>
    <source>
        <strain>BN</strain>
        <strain evidence="10">Sprague-Dawley</strain>
    </source>
</reference>